<dbReference type="HOGENOM" id="CLU_1830506_0_0_2"/>
<dbReference type="KEGG" id="nev:NTE_00219"/>
<dbReference type="OrthoDB" id="12071at2157"/>
<keyword evidence="1" id="KW-0472">Membrane</keyword>
<reference evidence="2 3" key="1">
    <citation type="journal article" date="2014" name="PLoS ONE">
        <title>Genome Sequence of Candidatus Nitrososphaera evergladensis from Group I.1b Enriched from Everglades Soil Reveals Novel Genomic Features of the Ammonia-Oxidizing Archaea.</title>
        <authorList>
            <person name="Zhalnina K.V."/>
            <person name="Dias R."/>
            <person name="Leonard M.T."/>
            <person name="Dorr de Quadros P."/>
            <person name="Camargo F.A."/>
            <person name="Drew J.C."/>
            <person name="Farmerie W.G."/>
            <person name="Daroub S.H."/>
            <person name="Triplett E.W."/>
        </authorList>
    </citation>
    <scope>NUCLEOTIDE SEQUENCE [LARGE SCALE GENOMIC DNA]</scope>
    <source>
        <strain evidence="2 3">SR1</strain>
    </source>
</reference>
<feature type="transmembrane region" description="Helical" evidence="1">
    <location>
        <begin position="79"/>
        <end position="97"/>
    </location>
</feature>
<keyword evidence="1" id="KW-0812">Transmembrane</keyword>
<dbReference type="EMBL" id="CP007174">
    <property type="protein sequence ID" value="AIF82301.1"/>
    <property type="molecule type" value="Genomic_DNA"/>
</dbReference>
<evidence type="ECO:0000313" key="3">
    <source>
        <dbReference type="Proteomes" id="UP000028194"/>
    </source>
</evidence>
<evidence type="ECO:0000256" key="1">
    <source>
        <dbReference type="SAM" id="Phobius"/>
    </source>
</evidence>
<protein>
    <submittedName>
        <fullName evidence="2">Uncharacterized protein</fullName>
    </submittedName>
</protein>
<accession>A0A075MLH0</accession>
<keyword evidence="3" id="KW-1185">Reference proteome</keyword>
<dbReference type="STRING" id="1459636.NTE_00219"/>
<feature type="transmembrane region" description="Helical" evidence="1">
    <location>
        <begin position="53"/>
        <end position="72"/>
    </location>
</feature>
<evidence type="ECO:0000313" key="2">
    <source>
        <dbReference type="EMBL" id="AIF82301.1"/>
    </source>
</evidence>
<keyword evidence="1" id="KW-1133">Transmembrane helix</keyword>
<organism evidence="2 3">
    <name type="scientific">Candidatus Nitrososphaera evergladensis SR1</name>
    <dbReference type="NCBI Taxonomy" id="1459636"/>
    <lineage>
        <taxon>Archaea</taxon>
        <taxon>Nitrososphaerota</taxon>
        <taxon>Nitrososphaeria</taxon>
        <taxon>Nitrososphaerales</taxon>
        <taxon>Nitrososphaeraceae</taxon>
        <taxon>Nitrososphaera</taxon>
    </lineage>
</organism>
<gene>
    <name evidence="2" type="ORF">NTE_00219</name>
</gene>
<name>A0A075MLH0_9ARCH</name>
<sequence>MTRKAERDNIKRSNLTDHRHIHYYIAAASTTGLAGIIHLALVVNAILHNVYTNTITLFLIGGIVQVFWIVPILKRWGRVWYSVGIAGTVVFIALWAITRMQGNPITHRASRVGPIDIATEVVQLAFIGLCIVILAIENRRIRKEIM</sequence>
<proteinExistence type="predicted"/>
<dbReference type="AlphaFoldDB" id="A0A075MLH0"/>
<dbReference type="Proteomes" id="UP000028194">
    <property type="component" value="Chromosome"/>
</dbReference>
<feature type="transmembrane region" description="Helical" evidence="1">
    <location>
        <begin position="21"/>
        <end position="47"/>
    </location>
</feature>
<feature type="transmembrane region" description="Helical" evidence="1">
    <location>
        <begin position="117"/>
        <end position="136"/>
    </location>
</feature>